<organism evidence="2 3">
    <name type="scientific">Mucilaginibacter corticis</name>
    <dbReference type="NCBI Taxonomy" id="2597670"/>
    <lineage>
        <taxon>Bacteria</taxon>
        <taxon>Pseudomonadati</taxon>
        <taxon>Bacteroidota</taxon>
        <taxon>Sphingobacteriia</taxon>
        <taxon>Sphingobacteriales</taxon>
        <taxon>Sphingobacteriaceae</taxon>
        <taxon>Mucilaginibacter</taxon>
    </lineage>
</organism>
<dbReference type="PIRSF" id="PIRSF020606">
    <property type="entry name" value="UCP020606"/>
    <property type="match status" value="1"/>
</dbReference>
<keyword evidence="3" id="KW-1185">Reference proteome</keyword>
<name>A0A556MG50_9SPHI</name>
<dbReference type="Pfam" id="PF09997">
    <property type="entry name" value="DUF2238"/>
    <property type="match status" value="1"/>
</dbReference>
<feature type="transmembrane region" description="Helical" evidence="1">
    <location>
        <begin position="173"/>
        <end position="195"/>
    </location>
</feature>
<accession>A0A556MG50</accession>
<gene>
    <name evidence="2" type="ORF">FO440_20315</name>
</gene>
<feature type="transmembrane region" description="Helical" evidence="1">
    <location>
        <begin position="97"/>
        <end position="114"/>
    </location>
</feature>
<keyword evidence="1" id="KW-0472">Membrane</keyword>
<evidence type="ECO:0000256" key="1">
    <source>
        <dbReference type="SAM" id="Phobius"/>
    </source>
</evidence>
<feature type="transmembrane region" description="Helical" evidence="1">
    <location>
        <begin position="53"/>
        <end position="77"/>
    </location>
</feature>
<dbReference type="RefSeq" id="WP_144250131.1">
    <property type="nucleotide sequence ID" value="NZ_VLPK01000004.1"/>
</dbReference>
<evidence type="ECO:0000313" key="2">
    <source>
        <dbReference type="EMBL" id="TSJ38850.1"/>
    </source>
</evidence>
<keyword evidence="1" id="KW-1133">Transmembrane helix</keyword>
<dbReference type="AlphaFoldDB" id="A0A556MG50"/>
<protein>
    <submittedName>
        <fullName evidence="2">DUF2238 domain-containing protein</fullName>
    </submittedName>
</protein>
<sequence>MKKYCILILLFFAGLLVSAIHPHDYFTWILEVFPAIIGFFVLIFTFRRFSFTTLTYVFILLHCFVLFIGGHYTYAQVPLFNWVKDVFHQSRNNYDKLGHFTQGFVPAMITREIFIRQNVIQKKGWIAVLTVSVCMGISMLYEFLEWFVSVTSGSSGDSFLGTQGDIWDTQSDMLFATIGAICMVTLFAKVHNAVIKQFTVTAK</sequence>
<feature type="transmembrane region" description="Helical" evidence="1">
    <location>
        <begin position="29"/>
        <end position="46"/>
    </location>
</feature>
<dbReference type="InterPro" id="IPR014509">
    <property type="entry name" value="YjdF-like"/>
</dbReference>
<reference evidence="2 3" key="1">
    <citation type="submission" date="2019-07" db="EMBL/GenBank/DDBJ databases">
        <authorList>
            <person name="Huq M.A."/>
        </authorList>
    </citation>
    <scope>NUCLEOTIDE SEQUENCE [LARGE SCALE GENOMIC DNA]</scope>
    <source>
        <strain evidence="2 3">MAH-19</strain>
    </source>
</reference>
<dbReference type="OrthoDB" id="9786473at2"/>
<keyword evidence="1" id="KW-0812">Transmembrane</keyword>
<proteinExistence type="predicted"/>
<dbReference type="Proteomes" id="UP000318733">
    <property type="component" value="Unassembled WGS sequence"/>
</dbReference>
<feature type="transmembrane region" description="Helical" evidence="1">
    <location>
        <begin position="126"/>
        <end position="144"/>
    </location>
</feature>
<evidence type="ECO:0000313" key="3">
    <source>
        <dbReference type="Proteomes" id="UP000318733"/>
    </source>
</evidence>
<dbReference type="InterPro" id="IPR058534">
    <property type="entry name" value="YjdF"/>
</dbReference>
<dbReference type="EMBL" id="VLPK01000004">
    <property type="protein sequence ID" value="TSJ38850.1"/>
    <property type="molecule type" value="Genomic_DNA"/>
</dbReference>
<comment type="caution">
    <text evidence="2">The sequence shown here is derived from an EMBL/GenBank/DDBJ whole genome shotgun (WGS) entry which is preliminary data.</text>
</comment>